<feature type="domain" description="PIN" evidence="1">
    <location>
        <begin position="2"/>
        <end position="109"/>
    </location>
</feature>
<dbReference type="Proteomes" id="UP000185911">
    <property type="component" value="Unassembled WGS sequence"/>
</dbReference>
<evidence type="ECO:0000313" key="3">
    <source>
        <dbReference type="Proteomes" id="UP000185911"/>
    </source>
</evidence>
<reference evidence="2 3" key="1">
    <citation type="submission" date="2017-01" db="EMBL/GenBank/DDBJ databases">
        <title>Genome sequence of Rhodoferax antarcticus ANT.BR, a psychrophilic purple nonsulfur bacterium from an Antarctic microbial mat.</title>
        <authorList>
            <person name="Baker J."/>
            <person name="Riester C."/>
            <person name="Skinner B."/>
            <person name="Newell A."/>
            <person name="Swingley W."/>
            <person name="Madigan M."/>
            <person name="Jung D."/>
            <person name="Asao M."/>
            <person name="Chen M."/>
            <person name="Loughlin P."/>
            <person name="Pan H."/>
            <person name="Lin S."/>
            <person name="Li N."/>
            <person name="Shaw J."/>
            <person name="Prado M."/>
            <person name="Sherman C."/>
            <person name="Li X."/>
            <person name="Tang J."/>
            <person name="Blankenship R."/>
            <person name="Zhao T."/>
            <person name="Touchman J."/>
            <person name="Sattley M."/>
        </authorList>
    </citation>
    <scope>NUCLEOTIDE SEQUENCE [LARGE SCALE GENOMIC DNA]</scope>
    <source>
        <strain evidence="2 3">ANT.BR</strain>
    </source>
</reference>
<organism evidence="2 3">
    <name type="scientific">Rhodoferax antarcticus ANT.BR</name>
    <dbReference type="NCBI Taxonomy" id="1111071"/>
    <lineage>
        <taxon>Bacteria</taxon>
        <taxon>Pseudomonadati</taxon>
        <taxon>Pseudomonadota</taxon>
        <taxon>Betaproteobacteria</taxon>
        <taxon>Burkholderiales</taxon>
        <taxon>Comamonadaceae</taxon>
        <taxon>Rhodoferax</taxon>
    </lineage>
</organism>
<dbReference type="Gene3D" id="3.40.50.1010">
    <property type="entry name" value="5'-nuclease"/>
    <property type="match status" value="1"/>
</dbReference>
<gene>
    <name evidence="2" type="ORF">BLL52_0942</name>
</gene>
<protein>
    <submittedName>
        <fullName evidence="2">PIN domain-containing protein</fullName>
    </submittedName>
</protein>
<dbReference type="SUPFAM" id="SSF88723">
    <property type="entry name" value="PIN domain-like"/>
    <property type="match status" value="1"/>
</dbReference>
<sequence length="126" mass="14180">MDSSGWIEFFKAGANGPIFKPVIEDRHRLLVPTIALFEVHKVFSRALPQDLVKRCLDVMRLGKVLDFTDRRAIAASQVAAQHKLAMADAAMYSMAQEFGATFWTQDVDYQGLPGVQYHVKAVRQID</sequence>
<dbReference type="STRING" id="81479.RA876_18585"/>
<evidence type="ECO:0000259" key="1">
    <source>
        <dbReference type="Pfam" id="PF01850"/>
    </source>
</evidence>
<dbReference type="InterPro" id="IPR029060">
    <property type="entry name" value="PIN-like_dom_sf"/>
</dbReference>
<dbReference type="CDD" id="cd18686">
    <property type="entry name" value="PIN_VapC-like"/>
    <property type="match status" value="1"/>
</dbReference>
<dbReference type="InterPro" id="IPR002716">
    <property type="entry name" value="PIN_dom"/>
</dbReference>
<dbReference type="Pfam" id="PF01850">
    <property type="entry name" value="PIN"/>
    <property type="match status" value="1"/>
</dbReference>
<evidence type="ECO:0000313" key="2">
    <source>
        <dbReference type="EMBL" id="OLP07845.1"/>
    </source>
</evidence>
<keyword evidence="3" id="KW-1185">Reference proteome</keyword>
<name>A0A1Q8YIM9_9BURK</name>
<accession>A0A1Q8YIM9</accession>
<dbReference type="AlphaFoldDB" id="A0A1Q8YIM9"/>
<proteinExistence type="predicted"/>
<dbReference type="EMBL" id="MSYM01000007">
    <property type="protein sequence ID" value="OLP07845.1"/>
    <property type="molecule type" value="Genomic_DNA"/>
</dbReference>
<comment type="caution">
    <text evidence="2">The sequence shown here is derived from an EMBL/GenBank/DDBJ whole genome shotgun (WGS) entry which is preliminary data.</text>
</comment>